<protein>
    <submittedName>
        <fullName evidence="8">Uncharacterized protein</fullName>
    </submittedName>
</protein>
<evidence type="ECO:0000256" key="6">
    <source>
        <dbReference type="ARBA" id="ARBA00023328"/>
    </source>
</evidence>
<dbReference type="PANTHER" id="PTHR14582:SF1">
    <property type="entry name" value="CENTROMERE PROTEIN O"/>
    <property type="match status" value="1"/>
</dbReference>
<feature type="region of interest" description="Disordered" evidence="7">
    <location>
        <begin position="56"/>
        <end position="75"/>
    </location>
</feature>
<reference evidence="8 9" key="1">
    <citation type="submission" date="2023-06" db="EMBL/GenBank/DDBJ databases">
        <title>Black Yeasts Isolated from many extreme environments.</title>
        <authorList>
            <person name="Coleine C."/>
            <person name="Stajich J.E."/>
            <person name="Selbmann L."/>
        </authorList>
    </citation>
    <scope>NUCLEOTIDE SEQUENCE [LARGE SCALE GENOMIC DNA]</scope>
    <source>
        <strain evidence="8 9">CCFEE 5887</strain>
    </source>
</reference>
<organism evidence="8 9">
    <name type="scientific">Vermiconidia calcicola</name>
    <dbReference type="NCBI Taxonomy" id="1690605"/>
    <lineage>
        <taxon>Eukaryota</taxon>
        <taxon>Fungi</taxon>
        <taxon>Dikarya</taxon>
        <taxon>Ascomycota</taxon>
        <taxon>Pezizomycotina</taxon>
        <taxon>Dothideomycetes</taxon>
        <taxon>Dothideomycetidae</taxon>
        <taxon>Mycosphaerellales</taxon>
        <taxon>Extremaceae</taxon>
        <taxon>Vermiconidia</taxon>
    </lineage>
</organism>
<evidence type="ECO:0000256" key="7">
    <source>
        <dbReference type="SAM" id="MobiDB-lite"/>
    </source>
</evidence>
<sequence length="361" mass="39695">MMSVAASPAPEVPSTSYGGLDESLDEEITQVRAEIEKLTKRRKLLTSSLLSSTQVQERLSALPPQDPSYGSASASASHSSALESAFQQSTLNIHRLGFGVTAFPFHDPSPEVQPKNPLLGIRIDICNRKGQFDAPYYLFCIRAGGEGEGLGPVNQELRIHRHTIPALVPLPEYEKHYLPLSDEGYGGSEDSALSVDGTHQKKQDLHALVSRVRHDLVAWRLRQDAIDWMKEKLQIPVVPEAPSREEIHPDQEEPADEGAGDNGSLPDIDAPAGKLGIREFEAMGVDARQVRILWSDDRVGRIKISDQGKIEKAAVVGLEGRIANMERILTEGDATVFDLFERLQQVDLSTKQGGTKKGKRR</sequence>
<gene>
    <name evidence="8" type="ORF">LTR25_010478</name>
</gene>
<dbReference type="PANTHER" id="PTHR14582">
    <property type="entry name" value="INNER KINETOCHORE SUBUNIT MAL2"/>
    <property type="match status" value="1"/>
</dbReference>
<feature type="compositionally biased region" description="Basic and acidic residues" evidence="7">
    <location>
        <begin position="242"/>
        <end position="251"/>
    </location>
</feature>
<comment type="subcellular location">
    <subcellularLocation>
        <location evidence="2">Chromosome</location>
        <location evidence="2">Centromere</location>
    </subcellularLocation>
    <subcellularLocation>
        <location evidence="1">Nucleus</location>
    </subcellularLocation>
</comment>
<dbReference type="Pfam" id="PF09496">
    <property type="entry name" value="CENP-O"/>
    <property type="match status" value="1"/>
</dbReference>
<accession>A0AAV9PSH3</accession>
<keyword evidence="5" id="KW-0539">Nucleus</keyword>
<evidence type="ECO:0000256" key="3">
    <source>
        <dbReference type="ARBA" id="ARBA00007321"/>
    </source>
</evidence>
<evidence type="ECO:0000256" key="1">
    <source>
        <dbReference type="ARBA" id="ARBA00004123"/>
    </source>
</evidence>
<keyword evidence="9" id="KW-1185">Reference proteome</keyword>
<evidence type="ECO:0000313" key="8">
    <source>
        <dbReference type="EMBL" id="KAK5528479.1"/>
    </source>
</evidence>
<keyword evidence="6" id="KW-0137">Centromere</keyword>
<dbReference type="Proteomes" id="UP001345827">
    <property type="component" value="Unassembled WGS sequence"/>
</dbReference>
<evidence type="ECO:0000313" key="9">
    <source>
        <dbReference type="Proteomes" id="UP001345827"/>
    </source>
</evidence>
<comment type="similarity">
    <text evidence="3">Belongs to the CENP-O/MCM21 family.</text>
</comment>
<feature type="region of interest" description="Disordered" evidence="7">
    <location>
        <begin position="1"/>
        <end position="24"/>
    </location>
</feature>
<proteinExistence type="inferred from homology"/>
<dbReference type="AlphaFoldDB" id="A0AAV9PSH3"/>
<evidence type="ECO:0000256" key="4">
    <source>
        <dbReference type="ARBA" id="ARBA00022454"/>
    </source>
</evidence>
<keyword evidence="4" id="KW-0158">Chromosome</keyword>
<comment type="caution">
    <text evidence="8">The sequence shown here is derived from an EMBL/GenBank/DDBJ whole genome shotgun (WGS) entry which is preliminary data.</text>
</comment>
<feature type="region of interest" description="Disordered" evidence="7">
    <location>
        <begin position="239"/>
        <end position="271"/>
    </location>
</feature>
<name>A0AAV9PSH3_9PEZI</name>
<dbReference type="GO" id="GO:0005634">
    <property type="term" value="C:nucleus"/>
    <property type="evidence" value="ECO:0007669"/>
    <property type="project" value="UniProtKB-SubCell"/>
</dbReference>
<dbReference type="InterPro" id="IPR018464">
    <property type="entry name" value="CENP-O"/>
</dbReference>
<dbReference type="EMBL" id="JAXLQG010000026">
    <property type="protein sequence ID" value="KAK5528479.1"/>
    <property type="molecule type" value="Genomic_DNA"/>
</dbReference>
<evidence type="ECO:0000256" key="5">
    <source>
        <dbReference type="ARBA" id="ARBA00023242"/>
    </source>
</evidence>
<dbReference type="GO" id="GO:0031511">
    <property type="term" value="C:Mis6-Sim4 complex"/>
    <property type="evidence" value="ECO:0007669"/>
    <property type="project" value="TreeGrafter"/>
</dbReference>
<evidence type="ECO:0000256" key="2">
    <source>
        <dbReference type="ARBA" id="ARBA00004584"/>
    </source>
</evidence>